<dbReference type="InterPro" id="IPR036890">
    <property type="entry name" value="HATPase_C_sf"/>
</dbReference>
<dbReference type="PROSITE" id="PS50109">
    <property type="entry name" value="HIS_KIN"/>
    <property type="match status" value="1"/>
</dbReference>
<keyword evidence="5" id="KW-0418">Kinase</keyword>
<dbReference type="EMBL" id="VSSQ01023691">
    <property type="protein sequence ID" value="MPM70782.1"/>
    <property type="molecule type" value="Genomic_DNA"/>
</dbReference>
<dbReference type="InterPro" id="IPR005467">
    <property type="entry name" value="His_kinase_dom"/>
</dbReference>
<accession>A0A645BZK6</accession>
<dbReference type="SMART" id="SM00448">
    <property type="entry name" value="REC"/>
    <property type="match status" value="1"/>
</dbReference>
<dbReference type="InterPro" id="IPR011006">
    <property type="entry name" value="CheY-like_superfamily"/>
</dbReference>
<proteinExistence type="predicted"/>
<feature type="domain" description="Histidine kinase" evidence="3">
    <location>
        <begin position="1"/>
        <end position="76"/>
    </location>
</feature>
<name>A0A645BZK6_9ZZZZ</name>
<keyword evidence="2" id="KW-0902">Two-component regulatory system</keyword>
<evidence type="ECO:0000256" key="1">
    <source>
        <dbReference type="ARBA" id="ARBA00022553"/>
    </source>
</evidence>
<dbReference type="InterPro" id="IPR003594">
    <property type="entry name" value="HATPase_dom"/>
</dbReference>
<dbReference type="AlphaFoldDB" id="A0A645BZK6"/>
<dbReference type="Gene3D" id="3.40.50.2300">
    <property type="match status" value="1"/>
</dbReference>
<keyword evidence="1" id="KW-0597">Phosphoprotein</keyword>
<dbReference type="SMART" id="SM00387">
    <property type="entry name" value="HATPase_c"/>
    <property type="match status" value="1"/>
</dbReference>
<sequence>MEFYVEDTGSGIPKNMYDIIFKRFRQADSTTKRAFGGFGLGLAISKAYIEMLNGKIWFNSTEGYGSTFYFTLPFSQVKKNKRQHLSELITGLDDTRMILIAEDDDSSYELLEQYLADRNYLVIRAKNGIEAVELCKTLQVDAVLMDIKMPQMNGNEAIRKIREFLPFVPIIVETGFTGPEDINEILKTGCDDYILKPIDKESLLSLLEKHLSED</sequence>
<dbReference type="SUPFAM" id="SSF52172">
    <property type="entry name" value="CheY-like"/>
    <property type="match status" value="1"/>
</dbReference>
<dbReference type="PROSITE" id="PS50110">
    <property type="entry name" value="RESPONSE_REGULATORY"/>
    <property type="match status" value="1"/>
</dbReference>
<dbReference type="Pfam" id="PF00072">
    <property type="entry name" value="Response_reg"/>
    <property type="match status" value="1"/>
</dbReference>
<dbReference type="PANTHER" id="PTHR45339">
    <property type="entry name" value="HYBRID SIGNAL TRANSDUCTION HISTIDINE KINASE J"/>
    <property type="match status" value="1"/>
</dbReference>
<feature type="domain" description="Response regulatory" evidence="4">
    <location>
        <begin position="97"/>
        <end position="211"/>
    </location>
</feature>
<dbReference type="Pfam" id="PF02518">
    <property type="entry name" value="HATPase_c"/>
    <property type="match status" value="1"/>
</dbReference>
<protein>
    <submittedName>
        <fullName evidence="5">Autoinducer 2 sensor kinase/phosphatase LuxQ</fullName>
        <ecNumber evidence="5">2.7.13.3</ecNumber>
    </submittedName>
</protein>
<dbReference type="EC" id="2.7.13.3" evidence="5"/>
<organism evidence="5">
    <name type="scientific">bioreactor metagenome</name>
    <dbReference type="NCBI Taxonomy" id="1076179"/>
    <lineage>
        <taxon>unclassified sequences</taxon>
        <taxon>metagenomes</taxon>
        <taxon>ecological metagenomes</taxon>
    </lineage>
</organism>
<dbReference type="PRINTS" id="PR00344">
    <property type="entry name" value="BCTRLSENSOR"/>
</dbReference>
<dbReference type="InterPro" id="IPR001789">
    <property type="entry name" value="Sig_transdc_resp-reg_receiver"/>
</dbReference>
<dbReference type="SUPFAM" id="SSF55874">
    <property type="entry name" value="ATPase domain of HSP90 chaperone/DNA topoisomerase II/histidine kinase"/>
    <property type="match status" value="1"/>
</dbReference>
<dbReference type="PANTHER" id="PTHR45339:SF1">
    <property type="entry name" value="HYBRID SIGNAL TRANSDUCTION HISTIDINE KINASE J"/>
    <property type="match status" value="1"/>
</dbReference>
<dbReference type="InterPro" id="IPR004358">
    <property type="entry name" value="Sig_transdc_His_kin-like_C"/>
</dbReference>
<evidence type="ECO:0000259" key="3">
    <source>
        <dbReference type="PROSITE" id="PS50109"/>
    </source>
</evidence>
<evidence type="ECO:0000259" key="4">
    <source>
        <dbReference type="PROSITE" id="PS50110"/>
    </source>
</evidence>
<dbReference type="GO" id="GO:0000160">
    <property type="term" value="P:phosphorelay signal transduction system"/>
    <property type="evidence" value="ECO:0007669"/>
    <property type="project" value="UniProtKB-KW"/>
</dbReference>
<dbReference type="CDD" id="cd17546">
    <property type="entry name" value="REC_hyHK_CKI1_RcsC-like"/>
    <property type="match status" value="1"/>
</dbReference>
<evidence type="ECO:0000256" key="2">
    <source>
        <dbReference type="ARBA" id="ARBA00023012"/>
    </source>
</evidence>
<evidence type="ECO:0000313" key="5">
    <source>
        <dbReference type="EMBL" id="MPM70782.1"/>
    </source>
</evidence>
<dbReference type="GO" id="GO:0004673">
    <property type="term" value="F:protein histidine kinase activity"/>
    <property type="evidence" value="ECO:0007669"/>
    <property type="project" value="UniProtKB-EC"/>
</dbReference>
<gene>
    <name evidence="5" type="primary">luxQ_5</name>
    <name evidence="5" type="ORF">SDC9_117742</name>
</gene>
<comment type="caution">
    <text evidence="5">The sequence shown here is derived from an EMBL/GenBank/DDBJ whole genome shotgun (WGS) entry which is preliminary data.</text>
</comment>
<dbReference type="Gene3D" id="3.30.565.10">
    <property type="entry name" value="Histidine kinase-like ATPase, C-terminal domain"/>
    <property type="match status" value="1"/>
</dbReference>
<keyword evidence="5" id="KW-0808">Transferase</keyword>
<reference evidence="5" key="1">
    <citation type="submission" date="2019-08" db="EMBL/GenBank/DDBJ databases">
        <authorList>
            <person name="Kucharzyk K."/>
            <person name="Murdoch R.W."/>
            <person name="Higgins S."/>
            <person name="Loffler F."/>
        </authorList>
    </citation>
    <scope>NUCLEOTIDE SEQUENCE</scope>
</reference>